<dbReference type="PANTHER" id="PTHR30069:SF29">
    <property type="entry name" value="HEMOGLOBIN AND HEMOGLOBIN-HAPTOGLOBIN-BINDING PROTEIN 1-RELATED"/>
    <property type="match status" value="1"/>
</dbReference>
<evidence type="ECO:0000256" key="5">
    <source>
        <dbReference type="ARBA" id="ARBA00022692"/>
    </source>
</evidence>
<keyword evidence="10 18" id="KW-0675">Receptor</keyword>
<feature type="domain" description="TonB-dependent receptor plug" evidence="17">
    <location>
        <begin position="217"/>
        <end position="338"/>
    </location>
</feature>
<evidence type="ECO:0000259" key="17">
    <source>
        <dbReference type="Pfam" id="PF07715"/>
    </source>
</evidence>
<keyword evidence="19" id="KW-1185">Reference proteome</keyword>
<evidence type="ECO:0000256" key="9">
    <source>
        <dbReference type="ARBA" id="ARBA00023136"/>
    </source>
</evidence>
<dbReference type="Pfam" id="PF07660">
    <property type="entry name" value="STN"/>
    <property type="match status" value="1"/>
</dbReference>
<dbReference type="Proteomes" id="UP001500167">
    <property type="component" value="Unassembled WGS sequence"/>
</dbReference>
<evidence type="ECO:0000256" key="1">
    <source>
        <dbReference type="ARBA" id="ARBA00004571"/>
    </source>
</evidence>
<dbReference type="InterPro" id="IPR012910">
    <property type="entry name" value="Plug_dom"/>
</dbReference>
<evidence type="ECO:0000259" key="15">
    <source>
        <dbReference type="Pfam" id="PF00593"/>
    </source>
</evidence>
<dbReference type="NCBIfam" id="TIGR04056">
    <property type="entry name" value="OMP_RagA_SusC"/>
    <property type="match status" value="1"/>
</dbReference>
<dbReference type="EMBL" id="BAAAZK010000008">
    <property type="protein sequence ID" value="GAA4183028.1"/>
    <property type="molecule type" value="Genomic_DNA"/>
</dbReference>
<evidence type="ECO:0000256" key="14">
    <source>
        <dbReference type="SAM" id="SignalP"/>
    </source>
</evidence>
<feature type="domain" description="TonB-dependent receptor-like beta-barrel" evidence="15">
    <location>
        <begin position="532"/>
        <end position="875"/>
    </location>
</feature>
<evidence type="ECO:0000256" key="6">
    <source>
        <dbReference type="ARBA" id="ARBA00022729"/>
    </source>
</evidence>
<reference evidence="19" key="1">
    <citation type="journal article" date="2019" name="Int. J. Syst. Evol. Microbiol.">
        <title>The Global Catalogue of Microorganisms (GCM) 10K type strain sequencing project: providing services to taxonomists for standard genome sequencing and annotation.</title>
        <authorList>
            <consortium name="The Broad Institute Genomics Platform"/>
            <consortium name="The Broad Institute Genome Sequencing Center for Infectious Disease"/>
            <person name="Wu L."/>
            <person name="Ma J."/>
        </authorList>
    </citation>
    <scope>NUCLEOTIDE SEQUENCE [LARGE SCALE GENOMIC DNA]</scope>
    <source>
        <strain evidence="19">JCM 16722</strain>
    </source>
</reference>
<dbReference type="Pfam" id="PF13715">
    <property type="entry name" value="CarbopepD_reg_2"/>
    <property type="match status" value="1"/>
</dbReference>
<dbReference type="InterPro" id="IPR000531">
    <property type="entry name" value="Beta-barrel_TonB"/>
</dbReference>
<feature type="domain" description="Secretin/TonB short N-terminal" evidence="16">
    <location>
        <begin position="60"/>
        <end position="104"/>
    </location>
</feature>
<feature type="signal peptide" evidence="14">
    <location>
        <begin position="1"/>
        <end position="26"/>
    </location>
</feature>
<dbReference type="Pfam" id="PF00593">
    <property type="entry name" value="TonB_dep_Rec_b-barrel"/>
    <property type="match status" value="1"/>
</dbReference>
<name>A0ABP8AFD5_9SPHI</name>
<evidence type="ECO:0000256" key="8">
    <source>
        <dbReference type="ARBA" id="ARBA00023077"/>
    </source>
</evidence>
<comment type="caution">
    <text evidence="18">The sequence shown here is derived from an EMBL/GenBank/DDBJ whole genome shotgun (WGS) entry which is preliminary data.</text>
</comment>
<keyword evidence="4" id="KW-0410">Iron transport</keyword>
<feature type="chain" id="PRO_5046617796" evidence="14">
    <location>
        <begin position="27"/>
        <end position="1115"/>
    </location>
</feature>
<dbReference type="InterPro" id="IPR011662">
    <property type="entry name" value="Secretin/TonB_short_N"/>
</dbReference>
<keyword evidence="4" id="KW-0406">Ion transport</keyword>
<dbReference type="InterPro" id="IPR008969">
    <property type="entry name" value="CarboxyPept-like_regulatory"/>
</dbReference>
<keyword evidence="5 12" id="KW-0812">Transmembrane</keyword>
<evidence type="ECO:0000256" key="13">
    <source>
        <dbReference type="RuleBase" id="RU003357"/>
    </source>
</evidence>
<dbReference type="InterPro" id="IPR037066">
    <property type="entry name" value="Plug_dom_sf"/>
</dbReference>
<sequence>MKKYKYLIIMKMIIMLLLFTLGQLHAGSFAQTVNIKKKNSSIVNVFREIKKQTGYTVLCKSEIVNNTPAITVDFNNVPLDRALTELLTPHGLTYFKEGKSIVVKAGKTDLAIDRSHSTAKDNMLELQKNIHGQVTDQQGKVLSGVSVTVKGTKATVGTDQNGNYSIAANSGATLVFSFLGYDRKEVEVSGETLNVSLQFSQSNLEEVVVTGYGTFKKADYTGSASTIRTDRMADVPAVNFSTMLQGNAPGVQVNSLSGQPGGATDIRIRGMGSINASNKPLFVIDGVPVMSENIASSESNNAGLDVMSTINSSDIEQITVIKDAAAASLYGSRAAGGVILITTKSGKAGKPVFSVKGDYGLSSQATDFREVMDGPQRREMLLEGLRNRARYLDKLTDETQIEDYAQANIDKYAPIPTSGWADWKKELFRRNSPFRNADISASGGDSKLSYYTSMGYTNQTGLSYQSGFERLTGRLNVKYKMSEKMELGANILYSNITQDVNSEGGGYTSPIYSSRHKITASEPVYNEDGSFFLDFFSNGPRNPKASSLYNFRREKGDRSFNTVFANYKFIDGLVFNTTFSLDHTTTRYNSWSDPRTSDGEKTNGSLTTSFSDYKQMVWRNSLTYTKTLAEKHHLDILGGYEVNTYRREGINGAKDNFPTVDKTVLSNGSVLTNASGSNMEWRLLSYLSRANYNYDDKYFLGGSIRMDGSSRIHRSNRWGTFWSLSGAWKFTKEDFMASLNDVISDGKIRVSYGTNGTLPSEFYTYMDLTGFGFPYRNNPGMREIQIGNPGLKWEKQNNLNIGLDLRLFERLGLTFEWYQRQSSDLLNDVPTSYTTGFSSYLSNIGTIRNSGIELDLNADILRNGAFKWTSSLNFGMNRNKTIALSDGSSELRDGTQIHRIGQPWYSYYLIEFAGINKETGVPQYYINDPANPGSRETTEDYTAATRILYKSADPKLVGGFTNTFRYKFLDLNFTWTYSLGGNSYDSGAQKTELGGKTGYDNIPKYYERRWQKPGDETDIEMFMVGNKYDMSSVANTRRVHSTDHIRLKNLTFGVSIPQHISRRLKVSNIRAFCSGMNLLTFAAYKNYDPEVPVNGVVYFESPKLKTVTFGLDVKF</sequence>
<dbReference type="NCBIfam" id="TIGR04057">
    <property type="entry name" value="SusC_RagA_signa"/>
    <property type="match status" value="1"/>
</dbReference>
<organism evidence="18 19">
    <name type="scientific">Sphingobacterium ginsenosidimutans</name>
    <dbReference type="NCBI Taxonomy" id="687845"/>
    <lineage>
        <taxon>Bacteria</taxon>
        <taxon>Pseudomonadati</taxon>
        <taxon>Bacteroidota</taxon>
        <taxon>Sphingobacteriia</taxon>
        <taxon>Sphingobacteriales</taxon>
        <taxon>Sphingobacteriaceae</taxon>
        <taxon>Sphingobacterium</taxon>
    </lineage>
</organism>
<keyword evidence="11 12" id="KW-0998">Cell outer membrane</keyword>
<keyword evidence="9 12" id="KW-0472">Membrane</keyword>
<dbReference type="Gene3D" id="2.170.130.10">
    <property type="entry name" value="TonB-dependent receptor, plug domain"/>
    <property type="match status" value="1"/>
</dbReference>
<evidence type="ECO:0000256" key="12">
    <source>
        <dbReference type="PROSITE-ProRule" id="PRU01360"/>
    </source>
</evidence>
<evidence type="ECO:0000313" key="19">
    <source>
        <dbReference type="Proteomes" id="UP001500167"/>
    </source>
</evidence>
<protein>
    <submittedName>
        <fullName evidence="18">TonB-dependent receptor</fullName>
    </submittedName>
</protein>
<keyword evidence="2 12" id="KW-0813">Transport</keyword>
<dbReference type="Gene3D" id="2.40.170.20">
    <property type="entry name" value="TonB-dependent receptor, beta-barrel domain"/>
    <property type="match status" value="1"/>
</dbReference>
<proteinExistence type="inferred from homology"/>
<keyword evidence="7" id="KW-0408">Iron</keyword>
<dbReference type="PROSITE" id="PS52016">
    <property type="entry name" value="TONB_DEPENDENT_REC_3"/>
    <property type="match status" value="1"/>
</dbReference>
<dbReference type="InterPro" id="IPR039426">
    <property type="entry name" value="TonB-dep_rcpt-like"/>
</dbReference>
<evidence type="ECO:0000256" key="3">
    <source>
        <dbReference type="ARBA" id="ARBA00022452"/>
    </source>
</evidence>
<dbReference type="InterPro" id="IPR036942">
    <property type="entry name" value="Beta-barrel_TonB_sf"/>
</dbReference>
<keyword evidence="6 14" id="KW-0732">Signal</keyword>
<evidence type="ECO:0000259" key="16">
    <source>
        <dbReference type="Pfam" id="PF07660"/>
    </source>
</evidence>
<evidence type="ECO:0000256" key="4">
    <source>
        <dbReference type="ARBA" id="ARBA00022496"/>
    </source>
</evidence>
<keyword evidence="3 12" id="KW-1134">Transmembrane beta strand</keyword>
<evidence type="ECO:0000256" key="7">
    <source>
        <dbReference type="ARBA" id="ARBA00023004"/>
    </source>
</evidence>
<evidence type="ECO:0000256" key="2">
    <source>
        <dbReference type="ARBA" id="ARBA00022448"/>
    </source>
</evidence>
<evidence type="ECO:0000256" key="11">
    <source>
        <dbReference type="ARBA" id="ARBA00023237"/>
    </source>
</evidence>
<comment type="subcellular location">
    <subcellularLocation>
        <location evidence="1 12">Cell outer membrane</location>
        <topology evidence="1 12">Multi-pass membrane protein</topology>
    </subcellularLocation>
</comment>
<dbReference type="Gene3D" id="2.60.40.1120">
    <property type="entry name" value="Carboxypeptidase-like, regulatory domain"/>
    <property type="match status" value="1"/>
</dbReference>
<evidence type="ECO:0000313" key="18">
    <source>
        <dbReference type="EMBL" id="GAA4183028.1"/>
    </source>
</evidence>
<keyword evidence="8 13" id="KW-0798">TonB box</keyword>
<gene>
    <name evidence="18" type="ORF">GCM10022218_41110</name>
</gene>
<dbReference type="InterPro" id="IPR023997">
    <property type="entry name" value="TonB-dep_OMP_SusC/RagA_CS"/>
</dbReference>
<dbReference type="PANTHER" id="PTHR30069">
    <property type="entry name" value="TONB-DEPENDENT OUTER MEMBRANE RECEPTOR"/>
    <property type="match status" value="1"/>
</dbReference>
<evidence type="ECO:0000256" key="10">
    <source>
        <dbReference type="ARBA" id="ARBA00023170"/>
    </source>
</evidence>
<dbReference type="SUPFAM" id="SSF56935">
    <property type="entry name" value="Porins"/>
    <property type="match status" value="1"/>
</dbReference>
<dbReference type="InterPro" id="IPR023996">
    <property type="entry name" value="TonB-dep_OMP_SusC/RagA"/>
</dbReference>
<comment type="similarity">
    <text evidence="12 13">Belongs to the TonB-dependent receptor family.</text>
</comment>
<dbReference type="SUPFAM" id="SSF49464">
    <property type="entry name" value="Carboxypeptidase regulatory domain-like"/>
    <property type="match status" value="1"/>
</dbReference>
<dbReference type="Pfam" id="PF07715">
    <property type="entry name" value="Plug"/>
    <property type="match status" value="1"/>
</dbReference>
<accession>A0ABP8AFD5</accession>